<keyword evidence="2" id="KW-1185">Reference proteome</keyword>
<name>A0ABY7X1G7_9BACL</name>
<dbReference type="NCBIfam" id="TIGR03236">
    <property type="entry name" value="dnd_assoc_1"/>
    <property type="match status" value="1"/>
</dbReference>
<proteinExistence type="predicted"/>
<protein>
    <submittedName>
        <fullName evidence="1">DNA phosphorothioation-dependent restriction protein DptG</fullName>
    </submittedName>
</protein>
<dbReference type="InterPro" id="IPR017645">
    <property type="entry name" value="Dnd_assoc_1"/>
</dbReference>
<dbReference type="EMBL" id="CP118099">
    <property type="protein sequence ID" value="WDH76685.1"/>
    <property type="molecule type" value="Genomic_DNA"/>
</dbReference>
<accession>A0ABY7X1G7</accession>
<evidence type="ECO:0000313" key="1">
    <source>
        <dbReference type="EMBL" id="WDH76685.1"/>
    </source>
</evidence>
<dbReference type="RefSeq" id="WP_274357290.1">
    <property type="nucleotide sequence ID" value="NZ_CP118099.1"/>
</dbReference>
<evidence type="ECO:0000313" key="2">
    <source>
        <dbReference type="Proteomes" id="UP001213680"/>
    </source>
</evidence>
<organism evidence="1 2">
    <name type="scientific">Exiguobacterium marinum</name>
    <dbReference type="NCBI Taxonomy" id="273528"/>
    <lineage>
        <taxon>Bacteria</taxon>
        <taxon>Bacillati</taxon>
        <taxon>Bacillota</taxon>
        <taxon>Bacilli</taxon>
        <taxon>Bacillales</taxon>
        <taxon>Bacillales Family XII. Incertae Sedis</taxon>
        <taxon>Exiguobacterium</taxon>
    </lineage>
</organism>
<sequence>MRLLPDKIFDEKQVIALDKTRTKIARRQTANFYKLFPFTTSQSDSIKGALNEWENEFGTFARRISQEELATKSFNTEHVMERLLDQTETNPGNEDEVHAFYTDLVVKSNGGLNVTHPSMYKYIQGNSATKRKLGTYLADLTYQALDANELDEVRAIFETTEHETLLDKMIVKLLPKLKDRKFEKEYALQSAQSMKLLSEDLTYLSKHPQYFLKEANSLMKYYLHFVVSQTTIKINGFEMSKWDHPTNLFYTLSPETTVTSRRKTINSGMSLLSSASENLFAHELTLAQLSCNTNNKTLNDSKSRIMTYDELFNEFNELTFEAQNQFLEDVDAQSMRILQYSGLNQDLKKSETFNEAVKQLFSTMKTTTPEAAQKRYGDQVKNIANSQFTKRRGRLGYVLSLNQEMLILLSAVSCKEDRITFVELLDRLRQRGVNFDNESATAFLLMLEKINVIDKKSDSGEAQYVKPIL</sequence>
<reference evidence="1 2" key="1">
    <citation type="submission" date="2023-02" db="EMBL/GenBank/DDBJ databases">
        <title>A bacterium isolated from plastisphere.</title>
        <authorList>
            <person name="Sun Y."/>
        </authorList>
    </citation>
    <scope>NUCLEOTIDE SEQUENCE [LARGE SCALE GENOMIC DNA]</scope>
    <source>
        <strain evidence="2">a-1</strain>
    </source>
</reference>
<gene>
    <name evidence="1" type="primary">dptG</name>
    <name evidence="1" type="ORF">PTI97_04000</name>
</gene>
<dbReference type="Proteomes" id="UP001213680">
    <property type="component" value="Chromosome"/>
</dbReference>